<feature type="region of interest" description="Disordered" evidence="1">
    <location>
        <begin position="201"/>
        <end position="241"/>
    </location>
</feature>
<keyword evidence="3" id="KW-1185">Reference proteome</keyword>
<evidence type="ECO:0008006" key="4">
    <source>
        <dbReference type="Google" id="ProtNLM"/>
    </source>
</evidence>
<proteinExistence type="predicted"/>
<evidence type="ECO:0000313" key="2">
    <source>
        <dbReference type="EMBL" id="WUS60998.1"/>
    </source>
</evidence>
<organism evidence="2 3">
    <name type="scientific">Kitasatospora herbaricolor</name>
    <dbReference type="NCBI Taxonomy" id="68217"/>
    <lineage>
        <taxon>Bacteria</taxon>
        <taxon>Bacillati</taxon>
        <taxon>Actinomycetota</taxon>
        <taxon>Actinomycetes</taxon>
        <taxon>Kitasatosporales</taxon>
        <taxon>Streptomycetaceae</taxon>
        <taxon>Kitasatospora</taxon>
    </lineage>
</organism>
<dbReference type="EMBL" id="CP108482">
    <property type="protein sequence ID" value="WUS60998.1"/>
    <property type="molecule type" value="Genomic_DNA"/>
</dbReference>
<accession>A0ABZ1WJE8</accession>
<reference evidence="2 3" key="1">
    <citation type="submission" date="2022-10" db="EMBL/GenBank/DDBJ databases">
        <title>The complete genomes of actinobacterial strains from the NBC collection.</title>
        <authorList>
            <person name="Joergensen T.S."/>
            <person name="Alvarez Arevalo M."/>
            <person name="Sterndorff E.B."/>
            <person name="Faurdal D."/>
            <person name="Vuksanovic O."/>
            <person name="Mourched A.-S."/>
            <person name="Charusanti P."/>
            <person name="Shaw S."/>
            <person name="Blin K."/>
            <person name="Weber T."/>
        </authorList>
    </citation>
    <scope>NUCLEOTIDE SEQUENCE [LARGE SCALE GENOMIC DNA]</scope>
    <source>
        <strain evidence="2 3">NBC_01247</strain>
    </source>
</reference>
<name>A0ABZ1WJE8_9ACTN</name>
<dbReference type="InterPro" id="IPR004805">
    <property type="entry name" value="DnaE2/DnaE/PolC"/>
</dbReference>
<dbReference type="RefSeq" id="WP_329611656.1">
    <property type="nucleotide sequence ID" value="NZ_CP108482.1"/>
</dbReference>
<dbReference type="Proteomes" id="UP001432014">
    <property type="component" value="Chromosome"/>
</dbReference>
<evidence type="ECO:0000313" key="3">
    <source>
        <dbReference type="Proteomes" id="UP001432014"/>
    </source>
</evidence>
<dbReference type="PANTHER" id="PTHR32294:SF4">
    <property type="entry name" value="ERROR-PRONE DNA POLYMERASE"/>
    <property type="match status" value="1"/>
</dbReference>
<dbReference type="PANTHER" id="PTHR32294">
    <property type="entry name" value="DNA POLYMERASE III SUBUNIT ALPHA"/>
    <property type="match status" value="1"/>
</dbReference>
<dbReference type="CDD" id="cd04485">
    <property type="entry name" value="DnaE_OBF"/>
    <property type="match status" value="1"/>
</dbReference>
<evidence type="ECO:0000256" key="1">
    <source>
        <dbReference type="SAM" id="MobiDB-lite"/>
    </source>
</evidence>
<protein>
    <recommendedName>
        <fullName evidence="4">OB domain-containing protein</fullName>
    </recommendedName>
</protein>
<sequence>MPGPPPGRGRPVLLQIDELHRQHRTAAIPDQLVLAAPTPPEPGATGLPVMTPQEELRAELEVIGMDASRHLMEPYHPLLAELGVTPSHRLKDQRTGEIVLVAGAKVAIQTPPMRSGRRTIFVSLDDGSEGGQVDLTYFDDTHAQAAHPLFHHHLLLARGTISRRGRSVTVIGTHAWNLQDVADAHAAGGTPAVRALLAAGSAPGPVHDDADRPGTATGAGDRRPAGPGAGRLWHASQGSAG</sequence>
<gene>
    <name evidence="2" type="ORF">OG469_39215</name>
</gene>